<sequence length="479" mass="51505">MRPVARGVGLLLHVPALMGVASIPICLVFDEMAGARVLLITIGLSTVIAQVLYWPARRGTQVFRRHAMLIAAISWLLIACLGAVPFAIGGGIKWLDAAFESLSGFTGTGLSVLEPSTLPHYLQWWRSLSQWIGGVGVIVLLLSILPPRRGALELYYSETRDQKILPSVRATARVIWSVYCSYTLVAVGLLWLAGEPLWRALNHGMTGIATGGFTITDDSFQSASLAVKLVSLLIMTAGAISFFVHYRAIQVKPRAKALFAGAEQRLFWTVLCGGALLLTLDNHALGQSGWVDSVFQWVSAVTTTGFQSAALSNWHTGPLLMLCLVMLVGATAGSTGGGLKMLRFVLLYKSVRWSLQTFTRRPHEVLRLTFDGQALTREDAASRTRAVTTLSIAWMTVSLLAVIIMTHCVADGVPLQAVVFDVVSAQSNVGLSSGLVDTDLSASGKLLLMAVMWAGRLEIVPVLVLVALLVRGRTPSVSG</sequence>
<feature type="transmembrane region" description="Helical" evidence="9">
    <location>
        <begin position="32"/>
        <end position="54"/>
    </location>
</feature>
<dbReference type="InterPro" id="IPR003445">
    <property type="entry name" value="Cat_transpt"/>
</dbReference>
<evidence type="ECO:0000256" key="8">
    <source>
        <dbReference type="ARBA" id="ARBA00023136"/>
    </source>
</evidence>
<organism evidence="10 11">
    <name type="scientific">Salinisphaera dokdonensis CL-ES53</name>
    <dbReference type="NCBI Taxonomy" id="1304272"/>
    <lineage>
        <taxon>Bacteria</taxon>
        <taxon>Pseudomonadati</taxon>
        <taxon>Pseudomonadota</taxon>
        <taxon>Gammaproteobacteria</taxon>
        <taxon>Salinisphaerales</taxon>
        <taxon>Salinisphaeraceae</taxon>
        <taxon>Salinisphaera</taxon>
    </lineage>
</organism>
<evidence type="ECO:0000256" key="5">
    <source>
        <dbReference type="ARBA" id="ARBA00022692"/>
    </source>
</evidence>
<evidence type="ECO:0000256" key="1">
    <source>
        <dbReference type="ARBA" id="ARBA00004651"/>
    </source>
</evidence>
<evidence type="ECO:0000313" key="10">
    <source>
        <dbReference type="EMBL" id="MES1930213.1"/>
    </source>
</evidence>
<feature type="transmembrane region" description="Helical" evidence="9">
    <location>
        <begin position="319"/>
        <end position="339"/>
    </location>
</feature>
<name>A0ABV2B2W4_9GAMM</name>
<evidence type="ECO:0000256" key="9">
    <source>
        <dbReference type="SAM" id="Phobius"/>
    </source>
</evidence>
<evidence type="ECO:0000256" key="6">
    <source>
        <dbReference type="ARBA" id="ARBA00022989"/>
    </source>
</evidence>
<evidence type="ECO:0000256" key="7">
    <source>
        <dbReference type="ARBA" id="ARBA00023065"/>
    </source>
</evidence>
<protein>
    <submittedName>
        <fullName evidence="10">Trk-type K+ transport system, membrane component</fullName>
    </submittedName>
</protein>
<gene>
    <name evidence="10" type="ORF">SADO_13198</name>
</gene>
<dbReference type="EMBL" id="APND01000004">
    <property type="protein sequence ID" value="MES1930213.1"/>
    <property type="molecule type" value="Genomic_DNA"/>
</dbReference>
<reference evidence="10 11" key="1">
    <citation type="submission" date="2013-03" db="EMBL/GenBank/DDBJ databases">
        <title>Salinisphaera dokdonensis CL-ES53 Genome Sequencing.</title>
        <authorList>
            <person name="Li C."/>
            <person name="Lai Q."/>
            <person name="Shao Z."/>
        </authorList>
    </citation>
    <scope>NUCLEOTIDE SEQUENCE [LARGE SCALE GENOMIC DNA]</scope>
    <source>
        <strain evidence="10 11">CL-ES53</strain>
    </source>
</reference>
<keyword evidence="6 9" id="KW-1133">Transmembrane helix</keyword>
<feature type="transmembrane region" description="Helical" evidence="9">
    <location>
        <begin position="128"/>
        <end position="145"/>
    </location>
</feature>
<dbReference type="Proteomes" id="UP001460888">
    <property type="component" value="Unassembled WGS sequence"/>
</dbReference>
<feature type="transmembrane region" description="Helical" evidence="9">
    <location>
        <begin position="66"/>
        <end position="88"/>
    </location>
</feature>
<feature type="transmembrane region" description="Helical" evidence="9">
    <location>
        <begin position="386"/>
        <end position="405"/>
    </location>
</feature>
<dbReference type="PANTHER" id="PTHR32024:SF2">
    <property type="entry name" value="TRK SYSTEM POTASSIUM UPTAKE PROTEIN TRKG-RELATED"/>
    <property type="match status" value="1"/>
</dbReference>
<accession>A0ABV2B2W4</accession>
<keyword evidence="8 9" id="KW-0472">Membrane</keyword>
<feature type="transmembrane region" description="Helical" evidence="9">
    <location>
        <begin position="174"/>
        <end position="193"/>
    </location>
</feature>
<evidence type="ECO:0000256" key="4">
    <source>
        <dbReference type="ARBA" id="ARBA00022475"/>
    </source>
</evidence>
<keyword evidence="11" id="KW-1185">Reference proteome</keyword>
<comment type="subcellular location">
    <subcellularLocation>
        <location evidence="1">Cell membrane</location>
        <topology evidence="1">Multi-pass membrane protein</topology>
    </subcellularLocation>
</comment>
<comment type="caution">
    <text evidence="10">The sequence shown here is derived from an EMBL/GenBank/DDBJ whole genome shotgun (WGS) entry which is preliminary data.</text>
</comment>
<feature type="transmembrane region" description="Helical" evidence="9">
    <location>
        <begin position="225"/>
        <end position="246"/>
    </location>
</feature>
<keyword evidence="7" id="KW-0406">Ion transport</keyword>
<dbReference type="Pfam" id="PF02386">
    <property type="entry name" value="TrkH"/>
    <property type="match status" value="1"/>
</dbReference>
<keyword evidence="5 9" id="KW-0812">Transmembrane</keyword>
<feature type="transmembrane region" description="Helical" evidence="9">
    <location>
        <begin position="266"/>
        <end position="285"/>
    </location>
</feature>
<evidence type="ECO:0000256" key="2">
    <source>
        <dbReference type="ARBA" id="ARBA00009137"/>
    </source>
</evidence>
<keyword evidence="3" id="KW-0813">Transport</keyword>
<proteinExistence type="inferred from homology"/>
<evidence type="ECO:0000313" key="11">
    <source>
        <dbReference type="Proteomes" id="UP001460888"/>
    </source>
</evidence>
<evidence type="ECO:0000256" key="3">
    <source>
        <dbReference type="ARBA" id="ARBA00022448"/>
    </source>
</evidence>
<feature type="transmembrane region" description="Helical" evidence="9">
    <location>
        <begin position="446"/>
        <end position="470"/>
    </location>
</feature>
<keyword evidence="4" id="KW-1003">Cell membrane</keyword>
<dbReference type="PANTHER" id="PTHR32024">
    <property type="entry name" value="TRK SYSTEM POTASSIUM UPTAKE PROTEIN TRKG-RELATED"/>
    <property type="match status" value="1"/>
</dbReference>
<comment type="similarity">
    <text evidence="2">Belongs to the TrkH potassium transport family.</text>
</comment>